<reference evidence="10" key="1">
    <citation type="submission" date="2016-04" db="EMBL/GenBank/DDBJ databases">
        <authorList>
            <person name="Evans L.H."/>
            <person name="Alamgir A."/>
            <person name="Owens N."/>
            <person name="Weber N.D."/>
            <person name="Virtaneva K."/>
            <person name="Barbian K."/>
            <person name="Babar A."/>
            <person name="Rosenke K."/>
        </authorList>
    </citation>
    <scope>NUCLEOTIDE SEQUENCE</scope>
    <source>
        <strain evidence="10">86</strain>
    </source>
</reference>
<dbReference type="AlphaFoldDB" id="A0A212J6W8"/>
<name>A0A212J6W8_9DELT</name>
<feature type="transmembrane region" description="Helical" evidence="9">
    <location>
        <begin position="77"/>
        <end position="97"/>
    </location>
</feature>
<feature type="transmembrane region" description="Helical" evidence="9">
    <location>
        <begin position="21"/>
        <end position="45"/>
    </location>
</feature>
<feature type="transmembrane region" description="Helical" evidence="9">
    <location>
        <begin position="194"/>
        <end position="211"/>
    </location>
</feature>
<keyword evidence="3" id="KW-1003">Cell membrane</keyword>
<dbReference type="GO" id="GO:0009401">
    <property type="term" value="P:phosphoenolpyruvate-dependent sugar phosphotransferase system"/>
    <property type="evidence" value="ECO:0007669"/>
    <property type="project" value="UniProtKB-KW"/>
</dbReference>
<organism evidence="10">
    <name type="scientific">uncultured delta proteobacterium</name>
    <dbReference type="NCBI Taxonomy" id="34034"/>
    <lineage>
        <taxon>Bacteria</taxon>
        <taxon>Deltaproteobacteria</taxon>
        <taxon>environmental samples</taxon>
    </lineage>
</organism>
<evidence type="ECO:0000256" key="5">
    <source>
        <dbReference type="ARBA" id="ARBA00022683"/>
    </source>
</evidence>
<accession>A0A212J6W8</accession>
<sequence length="213" mass="23015">MSLGRFGANLGFIERPLFAGFVWGAVTGDMSLALSLAVFYELFWLDLFPAGTYMPPNPLFPMLCVLTLSESLAAPDIVTLFLPVILTLPLAALGSFIEKRQREWQVAGYNRVILCLRADGDIGKAAGRAVSASLAQLFTVNAFVFFAATTLVAFGASALTAWQGQPLTFQYASWPLLWVIGAVGGMLSLRIRRNYILFTAGGTAIGLFLLLPL</sequence>
<comment type="subcellular location">
    <subcellularLocation>
        <location evidence="1">Cell membrane</location>
        <topology evidence="1">Multi-pass membrane protein</topology>
    </subcellularLocation>
</comment>
<evidence type="ECO:0000256" key="3">
    <source>
        <dbReference type="ARBA" id="ARBA00022475"/>
    </source>
</evidence>
<dbReference type="EMBL" id="FLUQ01000001">
    <property type="protein sequence ID" value="SBV95211.1"/>
    <property type="molecule type" value="Genomic_DNA"/>
</dbReference>
<keyword evidence="2" id="KW-0813">Transport</keyword>
<protein>
    <submittedName>
        <fullName evidence="10">Uncharacterized protein</fullName>
    </submittedName>
</protein>
<keyword evidence="6 9" id="KW-0812">Transmembrane</keyword>
<dbReference type="InterPro" id="IPR004700">
    <property type="entry name" value="PTS_IIC_man"/>
</dbReference>
<evidence type="ECO:0000256" key="9">
    <source>
        <dbReference type="SAM" id="Phobius"/>
    </source>
</evidence>
<dbReference type="Pfam" id="PF03609">
    <property type="entry name" value="EII-Sor"/>
    <property type="match status" value="1"/>
</dbReference>
<evidence type="ECO:0000313" key="10">
    <source>
        <dbReference type="EMBL" id="SBV95211.1"/>
    </source>
</evidence>
<keyword evidence="4" id="KW-0762">Sugar transport</keyword>
<feature type="transmembrane region" description="Helical" evidence="9">
    <location>
        <begin position="168"/>
        <end position="187"/>
    </location>
</feature>
<evidence type="ECO:0000256" key="1">
    <source>
        <dbReference type="ARBA" id="ARBA00004651"/>
    </source>
</evidence>
<evidence type="ECO:0000256" key="7">
    <source>
        <dbReference type="ARBA" id="ARBA00022989"/>
    </source>
</evidence>
<feature type="transmembrane region" description="Helical" evidence="9">
    <location>
        <begin position="138"/>
        <end position="162"/>
    </location>
</feature>
<evidence type="ECO:0000256" key="2">
    <source>
        <dbReference type="ARBA" id="ARBA00022448"/>
    </source>
</evidence>
<keyword evidence="5" id="KW-0598">Phosphotransferase system</keyword>
<gene>
    <name evidence="10" type="ORF">KL86DPRO_10831</name>
</gene>
<dbReference type="GO" id="GO:0005886">
    <property type="term" value="C:plasma membrane"/>
    <property type="evidence" value="ECO:0007669"/>
    <property type="project" value="UniProtKB-SubCell"/>
</dbReference>
<evidence type="ECO:0000256" key="4">
    <source>
        <dbReference type="ARBA" id="ARBA00022597"/>
    </source>
</evidence>
<evidence type="ECO:0000256" key="6">
    <source>
        <dbReference type="ARBA" id="ARBA00022692"/>
    </source>
</evidence>
<keyword evidence="7 9" id="KW-1133">Transmembrane helix</keyword>
<proteinExistence type="predicted"/>
<evidence type="ECO:0000256" key="8">
    <source>
        <dbReference type="ARBA" id="ARBA00023136"/>
    </source>
</evidence>
<keyword evidence="8 9" id="KW-0472">Membrane</keyword>